<sequence length="365" mass="40550">MMWKPITLLLLAVVFLMSCQAATIQIPVLDTKGDVYKTEGANDPLIYDSTIGHKKVIMLYADFSDAVMKIDTKERGKGVLGNGIFQKLFHEQSYGKMTFEIEHVHGWRRLSKSAKKYSSKTTDSHRELFVEIFDLFPKVDFLVYDYIMVNMPRIGNTAFGERDEIAIPYKGKKINVALNISSGSPYVLAHETAHLMGLPDLYTYGGVEGPKNPTGPWDIMSSAGRASGFLGWHRHKFGWLDANRKTYVASGTHRFELTPLNASSGVSMITIPVDDPVKPSKVFVVEISQPIRSKGKVQDSVGVLVYSVDAKLASGQNPVVVYPKADLLKAPFQPGDRFDHKDAPMSMKVLKKKGDGSYLIEVKAN</sequence>
<protein>
    <recommendedName>
        <fullName evidence="2">Peptidase M6-like domain-containing protein</fullName>
    </recommendedName>
</protein>
<dbReference type="SUPFAM" id="SSF55486">
    <property type="entry name" value="Metalloproteases ('zincins'), catalytic domain"/>
    <property type="match status" value="1"/>
</dbReference>
<dbReference type="PANTHER" id="PTHR41775">
    <property type="entry name" value="SECRETED PROTEIN-RELATED"/>
    <property type="match status" value="1"/>
</dbReference>
<accession>A0A382ESQ7</accession>
<evidence type="ECO:0008006" key="2">
    <source>
        <dbReference type="Google" id="ProtNLM"/>
    </source>
</evidence>
<dbReference type="EMBL" id="UINC01046137">
    <property type="protein sequence ID" value="SVB53770.1"/>
    <property type="molecule type" value="Genomic_DNA"/>
</dbReference>
<organism evidence="1">
    <name type="scientific">marine metagenome</name>
    <dbReference type="NCBI Taxonomy" id="408172"/>
    <lineage>
        <taxon>unclassified sequences</taxon>
        <taxon>metagenomes</taxon>
        <taxon>ecological metagenomes</taxon>
    </lineage>
</organism>
<proteinExistence type="predicted"/>
<dbReference type="PROSITE" id="PS51257">
    <property type="entry name" value="PROKAR_LIPOPROTEIN"/>
    <property type="match status" value="1"/>
</dbReference>
<gene>
    <name evidence="1" type="ORF">METZ01_LOCUS206624</name>
</gene>
<name>A0A382ESQ7_9ZZZZ</name>
<evidence type="ECO:0000313" key="1">
    <source>
        <dbReference type="EMBL" id="SVB53770.1"/>
    </source>
</evidence>
<reference evidence="1" key="1">
    <citation type="submission" date="2018-05" db="EMBL/GenBank/DDBJ databases">
        <authorList>
            <person name="Lanie J.A."/>
            <person name="Ng W.-L."/>
            <person name="Kazmierczak K.M."/>
            <person name="Andrzejewski T.M."/>
            <person name="Davidsen T.M."/>
            <person name="Wayne K.J."/>
            <person name="Tettelin H."/>
            <person name="Glass J.I."/>
            <person name="Rusch D."/>
            <person name="Podicherti R."/>
            <person name="Tsui H.-C.T."/>
            <person name="Winkler M.E."/>
        </authorList>
    </citation>
    <scope>NUCLEOTIDE SEQUENCE</scope>
</reference>
<dbReference type="AlphaFoldDB" id="A0A382ESQ7"/>
<dbReference type="PANTHER" id="PTHR41775:SF1">
    <property type="entry name" value="PEPTIDASE M6-LIKE DOMAIN-CONTAINING PROTEIN"/>
    <property type="match status" value="1"/>
</dbReference>